<feature type="domain" description="DDE Tnp4" evidence="8">
    <location>
        <begin position="40"/>
        <end position="115"/>
    </location>
</feature>
<dbReference type="Proteomes" id="UP000076154">
    <property type="component" value="Unassembled WGS sequence"/>
</dbReference>
<dbReference type="STRING" id="39966.A0A369K8T9"/>
<comment type="similarity">
    <text evidence="3">Belongs to the HARBI1 family.</text>
</comment>
<evidence type="ECO:0000256" key="1">
    <source>
        <dbReference type="ARBA" id="ARBA00001968"/>
    </source>
</evidence>
<dbReference type="EMBL" id="LUEZ02000012">
    <property type="protein sequence ID" value="RDB28243.1"/>
    <property type="molecule type" value="Genomic_DNA"/>
</dbReference>
<dbReference type="Pfam" id="PF13359">
    <property type="entry name" value="DDE_Tnp_4"/>
    <property type="match status" value="1"/>
</dbReference>
<keyword evidence="4" id="KW-0540">Nuclease</keyword>
<keyword evidence="6" id="KW-0378">Hydrolase</keyword>
<evidence type="ECO:0000256" key="7">
    <source>
        <dbReference type="ARBA" id="ARBA00023242"/>
    </source>
</evidence>
<sequence length="117" mass="13404">MPEDQTPSKILQNPKLHPYFKWCQDAIDGSQFDGWVEEDATMCYHNRKGSVTQNVLAGSDFDLSFIYILSGWEGSAADSQIFEYARQKDLHLLPNCYFLADAEFPLCDDLMTLYHGK</sequence>
<evidence type="ECO:0000313" key="10">
    <source>
        <dbReference type="Proteomes" id="UP000076154"/>
    </source>
</evidence>
<protein>
    <recommendedName>
        <fullName evidence="8">DDE Tnp4 domain-containing protein</fullName>
    </recommendedName>
</protein>
<accession>A0A369K8T9</accession>
<reference evidence="9" key="1">
    <citation type="submission" date="2018-04" db="EMBL/GenBank/DDBJ databases">
        <title>Whole genome sequencing of Hypsizygus marmoreus.</title>
        <authorList>
            <person name="Choi I.-G."/>
            <person name="Min B."/>
            <person name="Kim J.-G."/>
            <person name="Kim S."/>
            <person name="Oh Y.-L."/>
            <person name="Kong W.-S."/>
            <person name="Park H."/>
            <person name="Jeong J."/>
            <person name="Song E.-S."/>
        </authorList>
    </citation>
    <scope>NUCLEOTIDE SEQUENCE [LARGE SCALE GENOMIC DNA]</scope>
    <source>
        <strain evidence="9">51987-8</strain>
    </source>
</reference>
<dbReference type="GO" id="GO:0005634">
    <property type="term" value="C:nucleus"/>
    <property type="evidence" value="ECO:0007669"/>
    <property type="project" value="UniProtKB-SubCell"/>
</dbReference>
<dbReference type="GO" id="GO:0016787">
    <property type="term" value="F:hydrolase activity"/>
    <property type="evidence" value="ECO:0007669"/>
    <property type="project" value="UniProtKB-KW"/>
</dbReference>
<keyword evidence="10" id="KW-1185">Reference proteome</keyword>
<dbReference type="GO" id="GO:0004518">
    <property type="term" value="F:nuclease activity"/>
    <property type="evidence" value="ECO:0007669"/>
    <property type="project" value="UniProtKB-KW"/>
</dbReference>
<evidence type="ECO:0000256" key="6">
    <source>
        <dbReference type="ARBA" id="ARBA00022801"/>
    </source>
</evidence>
<evidence type="ECO:0000256" key="5">
    <source>
        <dbReference type="ARBA" id="ARBA00022723"/>
    </source>
</evidence>
<dbReference type="OrthoDB" id="1681765at2759"/>
<keyword evidence="7" id="KW-0539">Nucleus</keyword>
<evidence type="ECO:0000313" key="9">
    <source>
        <dbReference type="EMBL" id="RDB28243.1"/>
    </source>
</evidence>
<evidence type="ECO:0000256" key="2">
    <source>
        <dbReference type="ARBA" id="ARBA00004123"/>
    </source>
</evidence>
<dbReference type="GO" id="GO:0046872">
    <property type="term" value="F:metal ion binding"/>
    <property type="evidence" value="ECO:0007669"/>
    <property type="project" value="UniProtKB-KW"/>
</dbReference>
<dbReference type="InParanoid" id="A0A369K8T9"/>
<comment type="cofactor">
    <cofactor evidence="1">
        <name>a divalent metal cation</name>
        <dbReference type="ChEBI" id="CHEBI:60240"/>
    </cofactor>
</comment>
<dbReference type="InterPro" id="IPR027806">
    <property type="entry name" value="HARBI1_dom"/>
</dbReference>
<organism evidence="9 10">
    <name type="scientific">Hypsizygus marmoreus</name>
    <name type="common">White beech mushroom</name>
    <name type="synonym">Agaricus marmoreus</name>
    <dbReference type="NCBI Taxonomy" id="39966"/>
    <lineage>
        <taxon>Eukaryota</taxon>
        <taxon>Fungi</taxon>
        <taxon>Dikarya</taxon>
        <taxon>Basidiomycota</taxon>
        <taxon>Agaricomycotina</taxon>
        <taxon>Agaricomycetes</taxon>
        <taxon>Agaricomycetidae</taxon>
        <taxon>Agaricales</taxon>
        <taxon>Tricholomatineae</taxon>
        <taxon>Lyophyllaceae</taxon>
        <taxon>Hypsizygus</taxon>
    </lineage>
</organism>
<dbReference type="AlphaFoldDB" id="A0A369K8T9"/>
<comment type="subcellular location">
    <subcellularLocation>
        <location evidence="2">Nucleus</location>
    </subcellularLocation>
</comment>
<dbReference type="PANTHER" id="PTHR22930:SF228">
    <property type="entry name" value="PROTEIN ALP1-LIKE"/>
    <property type="match status" value="1"/>
</dbReference>
<keyword evidence="5" id="KW-0479">Metal-binding</keyword>
<proteinExistence type="inferred from homology"/>
<name>A0A369K8T9_HYPMA</name>
<dbReference type="InterPro" id="IPR045249">
    <property type="entry name" value="HARBI1-like"/>
</dbReference>
<evidence type="ECO:0000256" key="3">
    <source>
        <dbReference type="ARBA" id="ARBA00006958"/>
    </source>
</evidence>
<gene>
    <name evidence="9" type="ORF">Hypma_001555</name>
</gene>
<comment type="caution">
    <text evidence="9">The sequence shown here is derived from an EMBL/GenBank/DDBJ whole genome shotgun (WGS) entry which is preliminary data.</text>
</comment>
<dbReference type="PANTHER" id="PTHR22930">
    <property type="match status" value="1"/>
</dbReference>
<evidence type="ECO:0000259" key="8">
    <source>
        <dbReference type="Pfam" id="PF13359"/>
    </source>
</evidence>
<evidence type="ECO:0000256" key="4">
    <source>
        <dbReference type="ARBA" id="ARBA00022722"/>
    </source>
</evidence>